<sequence length="358" mass="41089">MLAYFILLFIPLALAWLYPSALHQKLNVSFQTKQSLIPWITTGIIFTLFIGYRHEVGGDWGTYLRHFQFMNYFTFEETLKKSDPGYYAINWLMADWGYEIYAVNLICGAIFMAGLMIFAKRQPNPWLALAVAIPYLIVVIAMGYTRQAVALGLVFWGLAALEKKQFKQFLMLMVIAATFHKSAVLMIGLGVFLQDRGKFIRALAVGFVGFGLYAAFLANYQQDLWKNYVEIQMESQGAFIRVAMNLVPAIIFLIYRKRWKQQFDDYSFWVMIAIGSIASIFIVSLASTAVDRVALYFTPIQVVVFSRLPLLLRDKFNPQAVTLGVLLFYLLVLFVWLNYATHAQYWVPYNNILFDGVS</sequence>
<evidence type="ECO:0000313" key="2">
    <source>
        <dbReference type="EMBL" id="VAW45902.1"/>
    </source>
</evidence>
<feature type="transmembrane region" description="Helical" evidence="1">
    <location>
        <begin position="100"/>
        <end position="119"/>
    </location>
</feature>
<gene>
    <name evidence="2" type="ORF">MNBD_GAMMA03-239</name>
</gene>
<dbReference type="AlphaFoldDB" id="A0A3B0W3R1"/>
<feature type="transmembrane region" description="Helical" evidence="1">
    <location>
        <begin position="169"/>
        <end position="192"/>
    </location>
</feature>
<feature type="transmembrane region" description="Helical" evidence="1">
    <location>
        <begin position="319"/>
        <end position="339"/>
    </location>
</feature>
<name>A0A3B0W3R1_9ZZZZ</name>
<feature type="transmembrane region" description="Helical" evidence="1">
    <location>
        <begin position="267"/>
        <end position="287"/>
    </location>
</feature>
<protein>
    <recommendedName>
        <fullName evidence="3">EpsG family protein</fullName>
    </recommendedName>
</protein>
<feature type="transmembrane region" description="Helical" evidence="1">
    <location>
        <begin position="126"/>
        <end position="149"/>
    </location>
</feature>
<accession>A0A3B0W3R1</accession>
<feature type="transmembrane region" description="Helical" evidence="1">
    <location>
        <begin position="238"/>
        <end position="255"/>
    </location>
</feature>
<dbReference type="Pfam" id="PF14897">
    <property type="entry name" value="EpsG"/>
    <property type="match status" value="1"/>
</dbReference>
<dbReference type="InterPro" id="IPR049458">
    <property type="entry name" value="EpsG-like"/>
</dbReference>
<evidence type="ECO:0008006" key="3">
    <source>
        <dbReference type="Google" id="ProtNLM"/>
    </source>
</evidence>
<feature type="transmembrane region" description="Helical" evidence="1">
    <location>
        <begin position="199"/>
        <end position="218"/>
    </location>
</feature>
<keyword evidence="1" id="KW-1133">Transmembrane helix</keyword>
<proteinExistence type="predicted"/>
<keyword evidence="1" id="KW-0812">Transmembrane</keyword>
<dbReference type="EMBL" id="UOFC01000082">
    <property type="protein sequence ID" value="VAW45902.1"/>
    <property type="molecule type" value="Genomic_DNA"/>
</dbReference>
<organism evidence="2">
    <name type="scientific">hydrothermal vent metagenome</name>
    <dbReference type="NCBI Taxonomy" id="652676"/>
    <lineage>
        <taxon>unclassified sequences</taxon>
        <taxon>metagenomes</taxon>
        <taxon>ecological metagenomes</taxon>
    </lineage>
</organism>
<keyword evidence="1" id="KW-0472">Membrane</keyword>
<evidence type="ECO:0000256" key="1">
    <source>
        <dbReference type="SAM" id="Phobius"/>
    </source>
</evidence>
<reference evidence="2" key="1">
    <citation type="submission" date="2018-06" db="EMBL/GenBank/DDBJ databases">
        <authorList>
            <person name="Zhirakovskaya E."/>
        </authorList>
    </citation>
    <scope>NUCLEOTIDE SEQUENCE</scope>
</reference>